<protein>
    <recommendedName>
        <fullName evidence="3">Nephrocystin 3-like N-terminal domain-containing protein</fullName>
    </recommendedName>
</protein>
<evidence type="ECO:0000313" key="5">
    <source>
        <dbReference type="Proteomes" id="UP001430848"/>
    </source>
</evidence>
<sequence length="527" mass="57743">MEVSAGAQAEFVPELDRFKSQDGITKVDYYAESKKKTTLFEETLERFSKTLQKHGLANKIDITLKKPNEYNLKDVIQIADKVYEKHKTAADVKSCTGAIRKCFRFAGKNASPLQCLLKFVPNDSYGSIISGGFTVILVRRDSRLKEANLVVLNMAYKLLTSSKAFDSRTGAARKPDYLVVQGIDQPVLIASRSVTPEPSPRLNKKALKQWSARLPLDFVSAAERDMRESLRHNLHRTQQNQVQYILTSEKLLTWLEKPESGLLVMQGQTAPQTMANAISLSSAFLAQSLRQSHDSPVLYHSCGLRTEEGPRRAQRSGTIAAVNSLNSQLARHLQSHADLSFLGTENHRGRSQKRTRSALKLLKRLVGEVPENDAVFVIIDSLSRLSGDAENEVEAIKGISQLVEQSSDAGPIVKVLMTDLLPNHMLHKAAVGDELYVPDRVDAGGQGLNTEYLRELSEASITRFEVRRRSGGSAGDSGHADEESDSSYSRSGNSCEDPGSSDNDSGDASEQSGSSDGGAGTSDDESD</sequence>
<evidence type="ECO:0000259" key="3">
    <source>
        <dbReference type="Pfam" id="PF24883"/>
    </source>
</evidence>
<dbReference type="EMBL" id="JAKNSF020000077">
    <property type="protein sequence ID" value="KAK7720280.1"/>
    <property type="molecule type" value="Genomic_DNA"/>
</dbReference>
<feature type="region of interest" description="Disordered" evidence="2">
    <location>
        <begin position="467"/>
        <end position="527"/>
    </location>
</feature>
<dbReference type="InterPro" id="IPR056884">
    <property type="entry name" value="NPHP3-like_N"/>
</dbReference>
<evidence type="ECO:0000256" key="2">
    <source>
        <dbReference type="SAM" id="MobiDB-lite"/>
    </source>
</evidence>
<feature type="compositionally biased region" description="Polar residues" evidence="2">
    <location>
        <begin position="486"/>
        <end position="511"/>
    </location>
</feature>
<gene>
    <name evidence="4" type="ORF">SLS63_009952</name>
</gene>
<keyword evidence="5" id="KW-1185">Reference proteome</keyword>
<dbReference type="Proteomes" id="UP001430848">
    <property type="component" value="Unassembled WGS sequence"/>
</dbReference>
<comment type="caution">
    <text evidence="4">The sequence shown here is derived from an EMBL/GenBank/DDBJ whole genome shotgun (WGS) entry which is preliminary data.</text>
</comment>
<organism evidence="4 5">
    <name type="scientific">Diaporthe eres</name>
    <name type="common">Phomopsis oblonga</name>
    <dbReference type="NCBI Taxonomy" id="83184"/>
    <lineage>
        <taxon>Eukaryota</taxon>
        <taxon>Fungi</taxon>
        <taxon>Dikarya</taxon>
        <taxon>Ascomycota</taxon>
        <taxon>Pezizomycotina</taxon>
        <taxon>Sordariomycetes</taxon>
        <taxon>Sordariomycetidae</taxon>
        <taxon>Diaporthales</taxon>
        <taxon>Diaporthaceae</taxon>
        <taxon>Diaporthe</taxon>
        <taxon>Diaporthe eres species complex</taxon>
    </lineage>
</organism>
<reference evidence="4 5" key="1">
    <citation type="submission" date="2024-02" db="EMBL/GenBank/DDBJ databases">
        <title>De novo assembly and annotation of 12 fungi associated with fruit tree decline syndrome in Ontario, Canada.</title>
        <authorList>
            <person name="Sulman M."/>
            <person name="Ellouze W."/>
            <person name="Ilyukhin E."/>
        </authorList>
    </citation>
    <scope>NUCLEOTIDE SEQUENCE [LARGE SCALE GENOMIC DNA]</scope>
    <source>
        <strain evidence="4 5">M169</strain>
    </source>
</reference>
<accession>A0ABR1NYB1</accession>
<keyword evidence="1" id="KW-0677">Repeat</keyword>
<proteinExistence type="predicted"/>
<feature type="domain" description="Nephrocystin 3-like N-terminal" evidence="3">
    <location>
        <begin position="243"/>
        <end position="418"/>
    </location>
</feature>
<evidence type="ECO:0000256" key="1">
    <source>
        <dbReference type="ARBA" id="ARBA00022737"/>
    </source>
</evidence>
<dbReference type="PANTHER" id="PTHR40619:SF3">
    <property type="entry name" value="FUNGAL STAND N-TERMINAL GOODBYE DOMAIN-CONTAINING PROTEIN"/>
    <property type="match status" value="1"/>
</dbReference>
<dbReference type="PANTHER" id="PTHR40619">
    <property type="entry name" value="FUNGAL STAND N-TERMINAL GOODBYE DOMAIN-CONTAINING PROTEIN"/>
    <property type="match status" value="1"/>
</dbReference>
<dbReference type="Pfam" id="PF24883">
    <property type="entry name" value="NPHP3_N"/>
    <property type="match status" value="1"/>
</dbReference>
<name>A0ABR1NYB1_DIAER</name>
<evidence type="ECO:0000313" key="4">
    <source>
        <dbReference type="EMBL" id="KAK7720280.1"/>
    </source>
</evidence>